<dbReference type="AlphaFoldDB" id="A0A085MA88"/>
<name>A0A085MA88_9BILA</name>
<proteinExistence type="predicted"/>
<protein>
    <submittedName>
        <fullName evidence="1">Uncharacterized protein</fullName>
    </submittedName>
</protein>
<reference evidence="1 2" key="1">
    <citation type="journal article" date="2014" name="Nat. Genet.">
        <title>Genome and transcriptome of the porcine whipworm Trichuris suis.</title>
        <authorList>
            <person name="Jex A.R."/>
            <person name="Nejsum P."/>
            <person name="Schwarz E.M."/>
            <person name="Hu L."/>
            <person name="Young N.D."/>
            <person name="Hall R.S."/>
            <person name="Korhonen P.K."/>
            <person name="Liao S."/>
            <person name="Thamsborg S."/>
            <person name="Xia J."/>
            <person name="Xu P."/>
            <person name="Wang S."/>
            <person name="Scheerlinck J.P."/>
            <person name="Hofmann A."/>
            <person name="Sternberg P.W."/>
            <person name="Wang J."/>
            <person name="Gasser R.B."/>
        </authorList>
    </citation>
    <scope>NUCLEOTIDE SEQUENCE [LARGE SCALE GENOMIC DNA]</scope>
    <source>
        <strain evidence="1">DCEP-RM93M</strain>
    </source>
</reference>
<dbReference type="EMBL" id="KL363210">
    <property type="protein sequence ID" value="KFD54134.1"/>
    <property type="molecule type" value="Genomic_DNA"/>
</dbReference>
<organism evidence="1 2">
    <name type="scientific">Trichuris suis</name>
    <name type="common">pig whipworm</name>
    <dbReference type="NCBI Taxonomy" id="68888"/>
    <lineage>
        <taxon>Eukaryota</taxon>
        <taxon>Metazoa</taxon>
        <taxon>Ecdysozoa</taxon>
        <taxon>Nematoda</taxon>
        <taxon>Enoplea</taxon>
        <taxon>Dorylaimia</taxon>
        <taxon>Trichinellida</taxon>
        <taxon>Trichuridae</taxon>
        <taxon>Trichuris</taxon>
    </lineage>
</organism>
<evidence type="ECO:0000313" key="1">
    <source>
        <dbReference type="EMBL" id="KFD54134.1"/>
    </source>
</evidence>
<accession>A0A085MA88</accession>
<evidence type="ECO:0000313" key="2">
    <source>
        <dbReference type="Proteomes" id="UP000030764"/>
    </source>
</evidence>
<sequence length="118" mass="13830">MLQEKLKLTEKEQKALDAAQKEYDKRFQICLDQQCIRIQDAIIELQRQRAKVEDFGPLGNSYMNCLERCQKKDRYILGDVEKLLERSEVRSDLLEMQSTGEISAALEYWDKVKSDIAL</sequence>
<gene>
    <name evidence="1" type="ORF">M513_04911</name>
</gene>
<keyword evidence="2" id="KW-1185">Reference proteome</keyword>
<dbReference type="Proteomes" id="UP000030764">
    <property type="component" value="Unassembled WGS sequence"/>
</dbReference>